<reference evidence="2" key="1">
    <citation type="submission" date="2023-07" db="EMBL/GenBank/DDBJ databases">
        <authorList>
            <person name="Luz R."/>
            <person name="Cordeiro R."/>
            <person name="Fonseca A."/>
            <person name="Goncalves V."/>
        </authorList>
    </citation>
    <scope>NUCLEOTIDE SEQUENCE [LARGE SCALE GENOMIC DNA]</scope>
    <source>
        <strain evidence="2">BACA0444</strain>
    </source>
</reference>
<name>A0AAE4FRS7_9CYAN</name>
<dbReference type="EMBL" id="JAVMIP010000007">
    <property type="protein sequence ID" value="MDS3860941.1"/>
    <property type="molecule type" value="Genomic_DNA"/>
</dbReference>
<comment type="caution">
    <text evidence="1">The sequence shown here is derived from an EMBL/GenBank/DDBJ whole genome shotgun (WGS) entry which is preliminary data.</text>
</comment>
<dbReference type="AlphaFoldDB" id="A0AAE4FRS7"/>
<evidence type="ECO:0000313" key="2">
    <source>
        <dbReference type="Proteomes" id="UP001268256"/>
    </source>
</evidence>
<proteinExistence type="predicted"/>
<dbReference type="RefSeq" id="WP_322878201.1">
    <property type="nucleotide sequence ID" value="NZ_JAVMIP010000007.1"/>
</dbReference>
<dbReference type="Proteomes" id="UP001268256">
    <property type="component" value="Unassembled WGS sequence"/>
</dbReference>
<sequence>METSAQPSQGFIAQNRPVPVIQDGQPLINQPQSLPLPQPEPNLTGADQIIQQGVPNSQRQAASELIRQSQDAGLVNDDYVGSPDYFNWVDGDQLGVPTDDAIGTWGDGFYPYTVGY</sequence>
<protein>
    <submittedName>
        <fullName evidence="1">Uncharacterized protein</fullName>
    </submittedName>
</protein>
<organism evidence="1 2">
    <name type="scientific">Pseudocalidococcus azoricus BACA0444</name>
    <dbReference type="NCBI Taxonomy" id="2918990"/>
    <lineage>
        <taxon>Bacteria</taxon>
        <taxon>Bacillati</taxon>
        <taxon>Cyanobacteriota</taxon>
        <taxon>Cyanophyceae</taxon>
        <taxon>Acaryochloridales</taxon>
        <taxon>Thermosynechococcaceae</taxon>
        <taxon>Pseudocalidococcus</taxon>
        <taxon>Pseudocalidococcus azoricus</taxon>
    </lineage>
</organism>
<keyword evidence="2" id="KW-1185">Reference proteome</keyword>
<accession>A0AAE4FRS7</accession>
<gene>
    <name evidence="1" type="ORF">RIF25_08955</name>
</gene>
<evidence type="ECO:0000313" key="1">
    <source>
        <dbReference type="EMBL" id="MDS3860941.1"/>
    </source>
</evidence>